<comment type="subcellular location">
    <subcellularLocation>
        <location evidence="1">Membrane</location>
        <topology evidence="1">Multi-pass membrane protein</topology>
    </subcellularLocation>
</comment>
<dbReference type="Proteomes" id="UP001187415">
    <property type="component" value="Unassembled WGS sequence"/>
</dbReference>
<comment type="similarity">
    <text evidence="2">Belongs to the MS4A family.</text>
</comment>
<dbReference type="PANTHER" id="PTHR23320:SF128">
    <property type="entry name" value="MEMBRANE-SPANNING 4-DOMAINS SUBFAMILY A MEMBER 4A"/>
    <property type="match status" value="1"/>
</dbReference>
<organism evidence="7 8">
    <name type="scientific">Channa striata</name>
    <name type="common">Snakehead murrel</name>
    <name type="synonym">Ophicephalus striatus</name>
    <dbReference type="NCBI Taxonomy" id="64152"/>
    <lineage>
        <taxon>Eukaryota</taxon>
        <taxon>Metazoa</taxon>
        <taxon>Chordata</taxon>
        <taxon>Craniata</taxon>
        <taxon>Vertebrata</taxon>
        <taxon>Euteleostomi</taxon>
        <taxon>Actinopterygii</taxon>
        <taxon>Neopterygii</taxon>
        <taxon>Teleostei</taxon>
        <taxon>Neoteleostei</taxon>
        <taxon>Acanthomorphata</taxon>
        <taxon>Anabantaria</taxon>
        <taxon>Anabantiformes</taxon>
        <taxon>Channoidei</taxon>
        <taxon>Channidae</taxon>
        <taxon>Channa</taxon>
    </lineage>
</organism>
<keyword evidence="5 6" id="KW-0472">Membrane</keyword>
<reference evidence="7" key="1">
    <citation type="submission" date="2023-07" db="EMBL/GenBank/DDBJ databases">
        <title>Chromosome-level Genome Assembly of Striped Snakehead (Channa striata).</title>
        <authorList>
            <person name="Liu H."/>
        </authorList>
    </citation>
    <scope>NUCLEOTIDE SEQUENCE</scope>
    <source>
        <strain evidence="7">Gz</strain>
        <tissue evidence="7">Muscle</tissue>
    </source>
</reference>
<evidence type="ECO:0000256" key="4">
    <source>
        <dbReference type="ARBA" id="ARBA00022989"/>
    </source>
</evidence>
<dbReference type="PANTHER" id="PTHR23320">
    <property type="entry name" value="MEMBRANE-SPANNING 4-DOMAINS SUBFAMILY A MS4A -RELATED"/>
    <property type="match status" value="1"/>
</dbReference>
<dbReference type="GO" id="GO:0016020">
    <property type="term" value="C:membrane"/>
    <property type="evidence" value="ECO:0007669"/>
    <property type="project" value="UniProtKB-SubCell"/>
</dbReference>
<gene>
    <name evidence="7" type="ORF">Q5P01_011855</name>
</gene>
<keyword evidence="8" id="KW-1185">Reference proteome</keyword>
<name>A0AA88MU65_CHASR</name>
<evidence type="ECO:0000256" key="3">
    <source>
        <dbReference type="ARBA" id="ARBA00022692"/>
    </source>
</evidence>
<evidence type="ECO:0000256" key="2">
    <source>
        <dbReference type="ARBA" id="ARBA00009565"/>
    </source>
</evidence>
<feature type="transmembrane region" description="Helical" evidence="6">
    <location>
        <begin position="136"/>
        <end position="163"/>
    </location>
</feature>
<evidence type="ECO:0008006" key="9">
    <source>
        <dbReference type="Google" id="ProtNLM"/>
    </source>
</evidence>
<evidence type="ECO:0000256" key="6">
    <source>
        <dbReference type="SAM" id="Phobius"/>
    </source>
</evidence>
<feature type="transmembrane region" description="Helical" evidence="6">
    <location>
        <begin position="112"/>
        <end position="129"/>
    </location>
</feature>
<dbReference type="AlphaFoldDB" id="A0AA88MU65"/>
<comment type="caution">
    <text evidence="7">The sequence shown here is derived from an EMBL/GenBank/DDBJ whole genome shotgun (WGS) entry which is preliminary data.</text>
</comment>
<feature type="transmembrane region" description="Helical" evidence="6">
    <location>
        <begin position="200"/>
        <end position="220"/>
    </location>
</feature>
<dbReference type="InterPro" id="IPR030417">
    <property type="entry name" value="MS4A"/>
</dbReference>
<evidence type="ECO:0000256" key="1">
    <source>
        <dbReference type="ARBA" id="ARBA00004141"/>
    </source>
</evidence>
<feature type="transmembrane region" description="Helical" evidence="6">
    <location>
        <begin position="81"/>
        <end position="106"/>
    </location>
</feature>
<sequence length="242" mass="25715">MFLTSEKEPSRAASIASEFSTMASTSITKVGGITVVTQVIPQEEASAHPLAPVTGTPPPAATPLSNKNDMSASFLLGEPHALGIVQIVLGLLCVLFSVTATFSPILLTHAPFSLAILFVISGSLSLAASRHGSVGLVWASLVSNIIAVLIALAGVSFVCWLLADLPPSQQLCDLYLDSYTWNDCNRIWGLNNVLYGLRGLLLVLLVLQVCVSITVCVFSVKTIRRRNHYNTLTVEYTGSGNS</sequence>
<evidence type="ECO:0000313" key="7">
    <source>
        <dbReference type="EMBL" id="KAK2845196.1"/>
    </source>
</evidence>
<protein>
    <recommendedName>
        <fullName evidence="9">Membrane-spanning 4-domains subfamily A member 4A</fullName>
    </recommendedName>
</protein>
<keyword evidence="4 6" id="KW-1133">Transmembrane helix</keyword>
<evidence type="ECO:0000313" key="8">
    <source>
        <dbReference type="Proteomes" id="UP001187415"/>
    </source>
</evidence>
<evidence type="ECO:0000256" key="5">
    <source>
        <dbReference type="ARBA" id="ARBA00023136"/>
    </source>
</evidence>
<proteinExistence type="inferred from homology"/>
<accession>A0AA88MU65</accession>
<dbReference type="EMBL" id="JAUPFM010000008">
    <property type="protein sequence ID" value="KAK2845196.1"/>
    <property type="molecule type" value="Genomic_DNA"/>
</dbReference>
<keyword evidence="3 6" id="KW-0812">Transmembrane</keyword>
<dbReference type="Pfam" id="PF04103">
    <property type="entry name" value="CD20"/>
    <property type="match status" value="1"/>
</dbReference>
<dbReference type="InterPro" id="IPR007237">
    <property type="entry name" value="CD20-like"/>
</dbReference>